<accession>A0A540K3N4</accession>
<evidence type="ECO:0000313" key="2">
    <source>
        <dbReference type="EMBL" id="TQD68843.1"/>
    </source>
</evidence>
<name>A0A540K3N4_MALBA</name>
<keyword evidence="3" id="KW-1185">Reference proteome</keyword>
<dbReference type="AlphaFoldDB" id="A0A540K3N4"/>
<gene>
    <name evidence="2" type="ORF">C1H46_045624</name>
</gene>
<dbReference type="Proteomes" id="UP000315295">
    <property type="component" value="Unassembled WGS sequence"/>
</dbReference>
<comment type="caution">
    <text evidence="2">The sequence shown here is derived from an EMBL/GenBank/DDBJ whole genome shotgun (WGS) entry which is preliminary data.</text>
</comment>
<sequence>MVEEDGIVERSERLAGRSGSGVGSDSRWVDGSEVDSEWRPWSSLSENGGGEGGEGYGGSLRRRLVNKPSRVDSLDVEAMEIAGAGGHVIPHYFRFSSIFL</sequence>
<feature type="compositionally biased region" description="Gly residues" evidence="1">
    <location>
        <begin position="47"/>
        <end position="58"/>
    </location>
</feature>
<proteinExistence type="predicted"/>
<protein>
    <submittedName>
        <fullName evidence="2">Uncharacterized protein</fullName>
    </submittedName>
</protein>
<organism evidence="2 3">
    <name type="scientific">Malus baccata</name>
    <name type="common">Siberian crab apple</name>
    <name type="synonym">Pyrus baccata</name>
    <dbReference type="NCBI Taxonomy" id="106549"/>
    <lineage>
        <taxon>Eukaryota</taxon>
        <taxon>Viridiplantae</taxon>
        <taxon>Streptophyta</taxon>
        <taxon>Embryophyta</taxon>
        <taxon>Tracheophyta</taxon>
        <taxon>Spermatophyta</taxon>
        <taxon>Magnoliopsida</taxon>
        <taxon>eudicotyledons</taxon>
        <taxon>Gunneridae</taxon>
        <taxon>Pentapetalae</taxon>
        <taxon>rosids</taxon>
        <taxon>fabids</taxon>
        <taxon>Rosales</taxon>
        <taxon>Rosaceae</taxon>
        <taxon>Amygdaloideae</taxon>
        <taxon>Maleae</taxon>
        <taxon>Malus</taxon>
    </lineage>
</organism>
<evidence type="ECO:0000313" key="3">
    <source>
        <dbReference type="Proteomes" id="UP000315295"/>
    </source>
</evidence>
<dbReference type="STRING" id="106549.A0A540K3N4"/>
<dbReference type="EMBL" id="VIEB01008122">
    <property type="protein sequence ID" value="TQD68843.1"/>
    <property type="molecule type" value="Genomic_DNA"/>
</dbReference>
<evidence type="ECO:0000256" key="1">
    <source>
        <dbReference type="SAM" id="MobiDB-lite"/>
    </source>
</evidence>
<reference evidence="2 3" key="1">
    <citation type="journal article" date="2019" name="G3 (Bethesda)">
        <title>Sequencing of a Wild Apple (Malus baccata) Genome Unravels the Differences Between Cultivated and Wild Apple Species Regarding Disease Resistance and Cold Tolerance.</title>
        <authorList>
            <person name="Chen X."/>
        </authorList>
    </citation>
    <scope>NUCLEOTIDE SEQUENCE [LARGE SCALE GENOMIC DNA]</scope>
    <source>
        <strain evidence="3">cv. Shandingzi</strain>
        <tissue evidence="2">Leaves</tissue>
    </source>
</reference>
<feature type="region of interest" description="Disordered" evidence="1">
    <location>
        <begin position="1"/>
        <end position="61"/>
    </location>
</feature>